<dbReference type="AlphaFoldDB" id="A0AAP0E1L8"/>
<protein>
    <submittedName>
        <fullName evidence="1">Uncharacterized protein</fullName>
    </submittedName>
</protein>
<comment type="caution">
    <text evidence="1">The sequence shown here is derived from an EMBL/GenBank/DDBJ whole genome shotgun (WGS) entry which is preliminary data.</text>
</comment>
<keyword evidence="2" id="KW-1185">Reference proteome</keyword>
<dbReference type="EMBL" id="JBBNAE010000011">
    <property type="protein sequence ID" value="KAK9085030.1"/>
    <property type="molecule type" value="Genomic_DNA"/>
</dbReference>
<sequence length="64" mass="7079">MKPGLILNMRMQNSTRFKAPSPSKSPSLNMHINSSSLKSSTPNTAAFFFKLSYVITPFSLSINN</sequence>
<name>A0AAP0E1L8_9MAGN</name>
<dbReference type="Proteomes" id="UP001417504">
    <property type="component" value="Unassembled WGS sequence"/>
</dbReference>
<evidence type="ECO:0000313" key="1">
    <source>
        <dbReference type="EMBL" id="KAK9085030.1"/>
    </source>
</evidence>
<gene>
    <name evidence="1" type="ORF">Sjap_025441</name>
</gene>
<accession>A0AAP0E1L8</accession>
<organism evidence="1 2">
    <name type="scientific">Stephania japonica</name>
    <dbReference type="NCBI Taxonomy" id="461633"/>
    <lineage>
        <taxon>Eukaryota</taxon>
        <taxon>Viridiplantae</taxon>
        <taxon>Streptophyta</taxon>
        <taxon>Embryophyta</taxon>
        <taxon>Tracheophyta</taxon>
        <taxon>Spermatophyta</taxon>
        <taxon>Magnoliopsida</taxon>
        <taxon>Ranunculales</taxon>
        <taxon>Menispermaceae</taxon>
        <taxon>Menispermoideae</taxon>
        <taxon>Cissampelideae</taxon>
        <taxon>Stephania</taxon>
    </lineage>
</organism>
<proteinExistence type="predicted"/>
<evidence type="ECO:0000313" key="2">
    <source>
        <dbReference type="Proteomes" id="UP001417504"/>
    </source>
</evidence>
<reference evidence="1 2" key="1">
    <citation type="submission" date="2024-01" db="EMBL/GenBank/DDBJ databases">
        <title>Genome assemblies of Stephania.</title>
        <authorList>
            <person name="Yang L."/>
        </authorList>
    </citation>
    <scope>NUCLEOTIDE SEQUENCE [LARGE SCALE GENOMIC DNA]</scope>
    <source>
        <strain evidence="1">QJT</strain>
        <tissue evidence="1">Leaf</tissue>
    </source>
</reference>